<dbReference type="GO" id="GO:0046872">
    <property type="term" value="F:metal ion binding"/>
    <property type="evidence" value="ECO:0007669"/>
    <property type="project" value="UniProtKB-KW"/>
</dbReference>
<evidence type="ECO:0000256" key="5">
    <source>
        <dbReference type="ARBA" id="ARBA00022833"/>
    </source>
</evidence>
<dbReference type="Proteomes" id="UP000265419">
    <property type="component" value="Unassembled WGS sequence"/>
</dbReference>
<name>A0A399JCA5_9MICC</name>
<dbReference type="InterPro" id="IPR036264">
    <property type="entry name" value="Bact_exopeptidase_dim_dom"/>
</dbReference>
<accession>A0A399JCA5</accession>
<keyword evidence="4 7" id="KW-0378">Hydrolase</keyword>
<dbReference type="InterPro" id="IPR011650">
    <property type="entry name" value="Peptidase_M20_dimer"/>
</dbReference>
<dbReference type="SUPFAM" id="SSF53187">
    <property type="entry name" value="Zn-dependent exopeptidases"/>
    <property type="match status" value="1"/>
</dbReference>
<dbReference type="EMBL" id="QQXK01000009">
    <property type="protein sequence ID" value="RII42710.1"/>
    <property type="molecule type" value="Genomic_DNA"/>
</dbReference>
<dbReference type="InterPro" id="IPR002933">
    <property type="entry name" value="Peptidase_M20"/>
</dbReference>
<keyword evidence="2" id="KW-0645">Protease</keyword>
<dbReference type="SUPFAM" id="SSF55031">
    <property type="entry name" value="Bacterial exopeptidase dimerisation domain"/>
    <property type="match status" value="1"/>
</dbReference>
<evidence type="ECO:0000259" key="6">
    <source>
        <dbReference type="Pfam" id="PF07687"/>
    </source>
</evidence>
<dbReference type="GO" id="GO:0008233">
    <property type="term" value="F:peptidase activity"/>
    <property type="evidence" value="ECO:0007669"/>
    <property type="project" value="UniProtKB-KW"/>
</dbReference>
<dbReference type="Gene3D" id="3.30.70.360">
    <property type="match status" value="1"/>
</dbReference>
<evidence type="ECO:0000256" key="3">
    <source>
        <dbReference type="ARBA" id="ARBA00022723"/>
    </source>
</evidence>
<organism evidence="7 8">
    <name type="scientific">Galactobacter valiniphilus</name>
    <dbReference type="NCBI Taxonomy" id="2676122"/>
    <lineage>
        <taxon>Bacteria</taxon>
        <taxon>Bacillati</taxon>
        <taxon>Actinomycetota</taxon>
        <taxon>Actinomycetes</taxon>
        <taxon>Micrococcales</taxon>
        <taxon>Micrococcaceae</taxon>
        <taxon>Galactobacter</taxon>
    </lineage>
</organism>
<keyword evidence="3" id="KW-0479">Metal-binding</keyword>
<evidence type="ECO:0000256" key="4">
    <source>
        <dbReference type="ARBA" id="ARBA00022801"/>
    </source>
</evidence>
<sequence length="445" mass="46921">MPTPETLAPRAAELLAGLIRIPTVSRPEGEPYDTAAFDAHVEALRSGFPLLAAACERETIGAHGQLWRWPGSEPDRAVVFMAHQDVVPALPSDGWSRDPFSGEIADGRVHGRGALDDKGDLVATLLAAETLLEEGYAPGPDVYFCLGDNEEVAGSSAVAMAQRLAAAGVRPEFVLDEGGAVAEEAFPGVKRPQAMVGLGEKGLLSVRLTVRSDGGHASAPPRVGAVDRLTEALGRLRRRPFPARLAPVTSGLLAHLGSRATGAMAPVLRAVAAAGPLGAGLLARLGGEPAALVRTTVAVTRLEGSEANNVLAARASAVLNLRLAPWDSVDSAVARLRRVIRDKRVELEILESNEPSPVSAPDAAPLGLLREALSVSHPHADLAPYVTLAATDARRFHGISRNVYRLAPLEMDAAERGRIHGVAESVRVEALGRGVVFYRELFSRL</sequence>
<dbReference type="Gene3D" id="3.40.630.10">
    <property type="entry name" value="Zn peptidases"/>
    <property type="match status" value="1"/>
</dbReference>
<evidence type="ECO:0000313" key="8">
    <source>
        <dbReference type="Proteomes" id="UP000265419"/>
    </source>
</evidence>
<dbReference type="Pfam" id="PF07687">
    <property type="entry name" value="M20_dimer"/>
    <property type="match status" value="1"/>
</dbReference>
<dbReference type="PANTHER" id="PTHR45962:SF1">
    <property type="entry name" value="N-FATTY-ACYL-AMINO ACID SYNTHASE_HYDROLASE PM20D1"/>
    <property type="match status" value="1"/>
</dbReference>
<dbReference type="Pfam" id="PF01546">
    <property type="entry name" value="Peptidase_M20"/>
    <property type="match status" value="1"/>
</dbReference>
<protein>
    <submittedName>
        <fullName evidence="7">M20/M25/M40 family metallo-hydrolase</fullName>
    </submittedName>
</protein>
<evidence type="ECO:0000256" key="1">
    <source>
        <dbReference type="ARBA" id="ARBA00006247"/>
    </source>
</evidence>
<proteinExistence type="inferred from homology"/>
<dbReference type="InterPro" id="IPR047177">
    <property type="entry name" value="Pept_M20A"/>
</dbReference>
<dbReference type="Gene3D" id="1.10.150.900">
    <property type="match status" value="1"/>
</dbReference>
<keyword evidence="8" id="KW-1185">Reference proteome</keyword>
<feature type="domain" description="Peptidase M20 dimerisation" evidence="6">
    <location>
        <begin position="199"/>
        <end position="343"/>
    </location>
</feature>
<comment type="caution">
    <text evidence="7">The sequence shown here is derived from an EMBL/GenBank/DDBJ whole genome shotgun (WGS) entry which is preliminary data.</text>
</comment>
<reference evidence="7 8" key="1">
    <citation type="submission" date="2018-07" db="EMBL/GenBank/DDBJ databases">
        <title>Arthrobacter sp. nov., isolated from raw cow's milk with high bacterial count.</title>
        <authorList>
            <person name="Hahne J."/>
            <person name="Isele D."/>
            <person name="Lipski A."/>
        </authorList>
    </citation>
    <scope>NUCLEOTIDE SEQUENCE [LARGE SCALE GENOMIC DNA]</scope>
    <source>
        <strain evidence="7 8">JZ R-35</strain>
    </source>
</reference>
<evidence type="ECO:0000313" key="7">
    <source>
        <dbReference type="EMBL" id="RII42710.1"/>
    </source>
</evidence>
<dbReference type="RefSeq" id="WP_119424255.1">
    <property type="nucleotide sequence ID" value="NZ_QQXK01000009.1"/>
</dbReference>
<comment type="similarity">
    <text evidence="1">Belongs to the peptidase M20A family.</text>
</comment>
<dbReference type="GO" id="GO:0006508">
    <property type="term" value="P:proteolysis"/>
    <property type="evidence" value="ECO:0007669"/>
    <property type="project" value="UniProtKB-KW"/>
</dbReference>
<dbReference type="PANTHER" id="PTHR45962">
    <property type="entry name" value="N-FATTY-ACYL-AMINO ACID SYNTHASE/HYDROLASE PM20D1"/>
    <property type="match status" value="1"/>
</dbReference>
<gene>
    <name evidence="7" type="ORF">DWB68_06070</name>
</gene>
<dbReference type="AlphaFoldDB" id="A0A399JCA5"/>
<keyword evidence="5" id="KW-0862">Zinc</keyword>
<evidence type="ECO:0000256" key="2">
    <source>
        <dbReference type="ARBA" id="ARBA00022670"/>
    </source>
</evidence>